<organism evidence="2 3">
    <name type="scientific">Methylobacterium oryzae</name>
    <dbReference type="NCBI Taxonomy" id="334852"/>
    <lineage>
        <taxon>Bacteria</taxon>
        <taxon>Pseudomonadati</taxon>
        <taxon>Pseudomonadota</taxon>
        <taxon>Alphaproteobacteria</taxon>
        <taxon>Hyphomicrobiales</taxon>
        <taxon>Methylobacteriaceae</taxon>
        <taxon>Methylobacterium</taxon>
    </lineage>
</organism>
<dbReference type="Proteomes" id="UP001355206">
    <property type="component" value="Unassembled WGS sequence"/>
</dbReference>
<dbReference type="InterPro" id="IPR036490">
    <property type="entry name" value="ThsB_TIR-like_sf"/>
</dbReference>
<gene>
    <name evidence="2" type="ORF">MOTC310_22570</name>
</gene>
<evidence type="ECO:0000259" key="1">
    <source>
        <dbReference type="Pfam" id="PF08937"/>
    </source>
</evidence>
<dbReference type="Pfam" id="PF08937">
    <property type="entry name" value="ThsB_TIR"/>
    <property type="match status" value="1"/>
</dbReference>
<dbReference type="EMBL" id="MLCA01000011">
    <property type="protein sequence ID" value="MEE7493091.1"/>
    <property type="molecule type" value="Genomic_DNA"/>
</dbReference>
<dbReference type="InterPro" id="IPR015032">
    <property type="entry name" value="ThsB__TIR-like_domain"/>
</dbReference>
<dbReference type="SUPFAM" id="SSF52206">
    <property type="entry name" value="Hypothetical protein MTH538"/>
    <property type="match status" value="1"/>
</dbReference>
<reference evidence="2 3" key="1">
    <citation type="journal article" date="2012" name="Genet. Mol. Biol.">
        <title>Analysis of 16S rRNA and mxaF genes revealing insights into Methylobacterium niche-specific plant association.</title>
        <authorList>
            <person name="Dourado M.N."/>
            <person name="Andreote F.D."/>
            <person name="Dini-Andreote F."/>
            <person name="Conti R."/>
            <person name="Araujo J.M."/>
            <person name="Araujo W.L."/>
        </authorList>
    </citation>
    <scope>NUCLEOTIDE SEQUENCE [LARGE SCALE GENOMIC DNA]</scope>
    <source>
        <strain evidence="2 3">TC3-10</strain>
    </source>
</reference>
<evidence type="ECO:0000313" key="2">
    <source>
        <dbReference type="EMBL" id="MEE7493091.1"/>
    </source>
</evidence>
<protein>
    <recommendedName>
        <fullName evidence="1">Thoeris protein ThsB TIR-like domain-containing protein</fullName>
    </recommendedName>
</protein>
<proteinExistence type="predicted"/>
<feature type="domain" description="Thoeris protein ThsB TIR-like" evidence="1">
    <location>
        <begin position="9"/>
        <end position="96"/>
    </location>
</feature>
<evidence type="ECO:0000313" key="3">
    <source>
        <dbReference type="Proteomes" id="UP001355206"/>
    </source>
</evidence>
<accession>A0ABU7TUH2</accession>
<comment type="caution">
    <text evidence="2">The sequence shown here is derived from an EMBL/GenBank/DDBJ whole genome shotgun (WGS) entry which is preliminary data.</text>
</comment>
<dbReference type="Gene3D" id="3.40.50.9200">
    <property type="entry name" value="Hypothetical protein MTH538"/>
    <property type="match status" value="1"/>
</dbReference>
<sequence>MADKKVVFIAFAIEDEGQRDLFVGQRLHPRSPYEFIDMSVKDAYVTGWKDKVRTRIKRSNGVIALVSKNSAASTGQKWEIECAKEEGIPILGIWAYSNDRASIAGIKTVEWSDVNITSFIDGL</sequence>
<keyword evidence="3" id="KW-1185">Reference proteome</keyword>
<name>A0ABU7TUH2_9HYPH</name>
<dbReference type="RefSeq" id="WP_331303395.1">
    <property type="nucleotide sequence ID" value="NZ_MLCA01000011.1"/>
</dbReference>